<dbReference type="eggNOG" id="COG0501">
    <property type="taxonomic scope" value="Bacteria"/>
</dbReference>
<proteinExistence type="predicted"/>
<dbReference type="Proteomes" id="UP000011135">
    <property type="component" value="Unassembled WGS sequence"/>
</dbReference>
<sequence length="206" mass="23554">MDFNWHFKGGEDDAHHVLRQVCQVMGVDANRLHLVFYSEPGQIEFSEGLISQQGHYLSTAGKYVEFENGLIEIMIEEKQLKNPTSLIATIAHELMHVRLLGDRMIEENDEYLTDLGALVYGFGVFVANAAVVKMNTWSGISHTGWQVSGGAGYLHYKVQAFALALLANYKGEQEPEWIDFLEEDVKKTYRQSRKYIEVNFESIRFK</sequence>
<protein>
    <submittedName>
        <fullName evidence="1">Uncharacterized protein</fullName>
    </submittedName>
</protein>
<evidence type="ECO:0000313" key="2">
    <source>
        <dbReference type="Proteomes" id="UP000011135"/>
    </source>
</evidence>
<dbReference type="PATRIC" id="fig|1237149.3.peg.1473"/>
<accession>L8JTV9</accession>
<dbReference type="OrthoDB" id="2041998at2"/>
<gene>
    <name evidence="1" type="ORF">C900_01519</name>
</gene>
<name>L8JTV9_9BACT</name>
<organism evidence="1 2">
    <name type="scientific">Fulvivirga imtechensis AK7</name>
    <dbReference type="NCBI Taxonomy" id="1237149"/>
    <lineage>
        <taxon>Bacteria</taxon>
        <taxon>Pseudomonadati</taxon>
        <taxon>Bacteroidota</taxon>
        <taxon>Cytophagia</taxon>
        <taxon>Cytophagales</taxon>
        <taxon>Fulvivirgaceae</taxon>
        <taxon>Fulvivirga</taxon>
    </lineage>
</organism>
<reference evidence="1 2" key="1">
    <citation type="submission" date="2012-12" db="EMBL/GenBank/DDBJ databases">
        <title>Genome assembly of Fulvivirga imtechensis AK7.</title>
        <authorList>
            <person name="Nupur N."/>
            <person name="Khatri I."/>
            <person name="Kumar R."/>
            <person name="Subramanian S."/>
            <person name="Pinnaka A."/>
        </authorList>
    </citation>
    <scope>NUCLEOTIDE SEQUENCE [LARGE SCALE GENOMIC DNA]</scope>
    <source>
        <strain evidence="1 2">AK7</strain>
    </source>
</reference>
<dbReference type="EMBL" id="AMZN01000022">
    <property type="protein sequence ID" value="ELR72436.1"/>
    <property type="molecule type" value="Genomic_DNA"/>
</dbReference>
<dbReference type="STRING" id="1237149.C900_01519"/>
<keyword evidence="2" id="KW-1185">Reference proteome</keyword>
<dbReference type="AlphaFoldDB" id="L8JTV9"/>
<evidence type="ECO:0000313" key="1">
    <source>
        <dbReference type="EMBL" id="ELR72436.1"/>
    </source>
</evidence>
<comment type="caution">
    <text evidence="1">The sequence shown here is derived from an EMBL/GenBank/DDBJ whole genome shotgun (WGS) entry which is preliminary data.</text>
</comment>
<dbReference type="RefSeq" id="WP_009578952.1">
    <property type="nucleotide sequence ID" value="NZ_AMZN01000022.1"/>
</dbReference>